<dbReference type="PANTHER" id="PTHR44858:SF1">
    <property type="entry name" value="UDP-N-ACETYLGLUCOSAMINE--PEPTIDE N-ACETYLGLUCOSAMINYLTRANSFERASE SPINDLY-RELATED"/>
    <property type="match status" value="1"/>
</dbReference>
<name>A0A2W4X4D6_9CYAN</name>
<evidence type="ECO:0000256" key="1">
    <source>
        <dbReference type="ARBA" id="ARBA00022737"/>
    </source>
</evidence>
<feature type="repeat" description="TPR" evidence="3">
    <location>
        <begin position="108"/>
        <end position="141"/>
    </location>
</feature>
<dbReference type="PROSITE" id="PS50005">
    <property type="entry name" value="TPR"/>
    <property type="match status" value="1"/>
</dbReference>
<dbReference type="InterPro" id="IPR050498">
    <property type="entry name" value="Ycf3"/>
</dbReference>
<dbReference type="InterPro" id="IPR013105">
    <property type="entry name" value="TPR_2"/>
</dbReference>
<dbReference type="Proteomes" id="UP000249794">
    <property type="component" value="Unassembled WGS sequence"/>
</dbReference>
<sequence>MDQHRVERLLADLKQPDEAVRDRASSLLWQLWFHQKGVYGAQQLMQAQSLLETGHSEQAEALLTSIVQAQPDFAEAWNRRAVLHYTQAKHWTAIADCQQVIKLIPYHFGALHGLGLCHCAVGNYTAAIQAFRQALAVQPYALVNQRMILECTAKLGPN</sequence>
<organism evidence="4 5">
    <name type="scientific">Phormidesmis priestleyi</name>
    <dbReference type="NCBI Taxonomy" id="268141"/>
    <lineage>
        <taxon>Bacteria</taxon>
        <taxon>Bacillati</taxon>
        <taxon>Cyanobacteriota</taxon>
        <taxon>Cyanophyceae</taxon>
        <taxon>Leptolyngbyales</taxon>
        <taxon>Leptolyngbyaceae</taxon>
        <taxon>Phormidesmis</taxon>
    </lineage>
</organism>
<dbReference type="Pfam" id="PF07719">
    <property type="entry name" value="TPR_2"/>
    <property type="match status" value="1"/>
</dbReference>
<gene>
    <name evidence="4" type="ORF">DCF15_15930</name>
</gene>
<keyword evidence="2 3" id="KW-0802">TPR repeat</keyword>
<evidence type="ECO:0000256" key="2">
    <source>
        <dbReference type="ARBA" id="ARBA00022803"/>
    </source>
</evidence>
<comment type="caution">
    <text evidence="4">The sequence shown here is derived from an EMBL/GenBank/DDBJ whole genome shotgun (WGS) entry which is preliminary data.</text>
</comment>
<reference evidence="4 5" key="2">
    <citation type="submission" date="2018-06" db="EMBL/GenBank/DDBJ databases">
        <title>Metagenomic assembly of (sub)arctic Cyanobacteria and their associated microbiome from non-axenic cultures.</title>
        <authorList>
            <person name="Baurain D."/>
        </authorList>
    </citation>
    <scope>NUCLEOTIDE SEQUENCE [LARGE SCALE GENOMIC DNA]</scope>
    <source>
        <strain evidence="4">ULC027bin1</strain>
    </source>
</reference>
<dbReference type="InterPro" id="IPR019734">
    <property type="entry name" value="TPR_rpt"/>
</dbReference>
<dbReference type="EMBL" id="QBMP01000190">
    <property type="protein sequence ID" value="PZO50407.1"/>
    <property type="molecule type" value="Genomic_DNA"/>
</dbReference>
<dbReference type="Pfam" id="PF13432">
    <property type="entry name" value="TPR_16"/>
    <property type="match status" value="1"/>
</dbReference>
<dbReference type="InterPro" id="IPR011990">
    <property type="entry name" value="TPR-like_helical_dom_sf"/>
</dbReference>
<accession>A0A2W4X4D6</accession>
<reference evidence="5" key="1">
    <citation type="submission" date="2018-04" db="EMBL/GenBank/DDBJ databases">
        <authorList>
            <person name="Cornet L."/>
        </authorList>
    </citation>
    <scope>NUCLEOTIDE SEQUENCE [LARGE SCALE GENOMIC DNA]</scope>
</reference>
<dbReference type="SMART" id="SM00028">
    <property type="entry name" value="TPR"/>
    <property type="match status" value="3"/>
</dbReference>
<dbReference type="Gene3D" id="1.25.40.10">
    <property type="entry name" value="Tetratricopeptide repeat domain"/>
    <property type="match status" value="1"/>
</dbReference>
<dbReference type="SUPFAM" id="SSF48452">
    <property type="entry name" value="TPR-like"/>
    <property type="match status" value="1"/>
</dbReference>
<proteinExistence type="predicted"/>
<protein>
    <submittedName>
        <fullName evidence="4">Uncharacterized protein</fullName>
    </submittedName>
</protein>
<dbReference type="PANTHER" id="PTHR44858">
    <property type="entry name" value="TETRATRICOPEPTIDE REPEAT PROTEIN 6"/>
    <property type="match status" value="1"/>
</dbReference>
<evidence type="ECO:0000313" key="5">
    <source>
        <dbReference type="Proteomes" id="UP000249794"/>
    </source>
</evidence>
<keyword evidence="1" id="KW-0677">Repeat</keyword>
<evidence type="ECO:0000313" key="4">
    <source>
        <dbReference type="EMBL" id="PZO50407.1"/>
    </source>
</evidence>
<evidence type="ECO:0000256" key="3">
    <source>
        <dbReference type="PROSITE-ProRule" id="PRU00339"/>
    </source>
</evidence>
<dbReference type="AlphaFoldDB" id="A0A2W4X4D6"/>